<accession>A0A521BGW7</accession>
<reference evidence="4 5" key="1">
    <citation type="submission" date="2017-05" db="EMBL/GenBank/DDBJ databases">
        <authorList>
            <person name="Varghese N."/>
            <person name="Submissions S."/>
        </authorList>
    </citation>
    <scope>NUCLEOTIDE SEQUENCE [LARGE SCALE GENOMIC DNA]</scope>
    <source>
        <strain evidence="4 5">DSM 45474</strain>
    </source>
</reference>
<dbReference type="Pfam" id="PF04297">
    <property type="entry name" value="UPF0122"/>
    <property type="match status" value="1"/>
</dbReference>
<comment type="function">
    <text evidence="2 3">Might take part in the signal recognition particle (SRP) pathway. This is inferred from the conservation of its genetic proximity to ftsY/ffh. May be a regulatory protein.</text>
</comment>
<comment type="similarity">
    <text evidence="1 3">Belongs to the UPF0122 family.</text>
</comment>
<dbReference type="InterPro" id="IPR007394">
    <property type="entry name" value="UPF0122"/>
</dbReference>
<dbReference type="PANTHER" id="PTHR40083:SF1">
    <property type="entry name" value="UPF0122 PROTEIN YLXM"/>
    <property type="match status" value="1"/>
</dbReference>
<dbReference type="PANTHER" id="PTHR40083">
    <property type="entry name" value="UPF0122 PROTEIN CBO2450/CLC_2298"/>
    <property type="match status" value="1"/>
</dbReference>
<dbReference type="OrthoDB" id="6392at2"/>
<organism evidence="4 5">
    <name type="scientific">Melghirimyces algeriensis</name>
    <dbReference type="NCBI Taxonomy" id="910412"/>
    <lineage>
        <taxon>Bacteria</taxon>
        <taxon>Bacillati</taxon>
        <taxon>Bacillota</taxon>
        <taxon>Bacilli</taxon>
        <taxon>Bacillales</taxon>
        <taxon>Thermoactinomycetaceae</taxon>
        <taxon>Melghirimyces</taxon>
    </lineage>
</organism>
<dbReference type="NCBIfam" id="NF045758">
    <property type="entry name" value="YlxM"/>
    <property type="match status" value="1"/>
</dbReference>
<evidence type="ECO:0000256" key="2">
    <source>
        <dbReference type="ARBA" id="ARBA00024764"/>
    </source>
</evidence>
<evidence type="ECO:0000313" key="4">
    <source>
        <dbReference type="EMBL" id="SMO46354.1"/>
    </source>
</evidence>
<name>A0A521BGW7_9BACL</name>
<dbReference type="SUPFAM" id="SSF88659">
    <property type="entry name" value="Sigma3 and sigma4 domains of RNA polymerase sigma factors"/>
    <property type="match status" value="1"/>
</dbReference>
<evidence type="ECO:0000256" key="1">
    <source>
        <dbReference type="ARBA" id="ARBA00008720"/>
    </source>
</evidence>
<sequence length="109" mass="12886">MLDKTTRVNLLYDFYSPLLTEKQRSVMELYFHEDWSLGEIADYIGISRQGVYETVKRSQMVLEELESQLGLLDKHIHRMKIAQTITDKLNDLPEQETVRKLLDELLELD</sequence>
<dbReference type="InterPro" id="IPR054831">
    <property type="entry name" value="UPF0122_fam_protein"/>
</dbReference>
<dbReference type="AlphaFoldDB" id="A0A521BGW7"/>
<dbReference type="Proteomes" id="UP000315636">
    <property type="component" value="Unassembled WGS sequence"/>
</dbReference>
<dbReference type="InterPro" id="IPR036388">
    <property type="entry name" value="WH-like_DNA-bd_sf"/>
</dbReference>
<dbReference type="Gene3D" id="1.10.10.10">
    <property type="entry name" value="Winged helix-like DNA-binding domain superfamily/Winged helix DNA-binding domain"/>
    <property type="match status" value="1"/>
</dbReference>
<evidence type="ECO:0000256" key="3">
    <source>
        <dbReference type="HAMAP-Rule" id="MF_00245"/>
    </source>
</evidence>
<dbReference type="HAMAP" id="MF_00245">
    <property type="entry name" value="UPF0122"/>
    <property type="match status" value="1"/>
</dbReference>
<dbReference type="InterPro" id="IPR013324">
    <property type="entry name" value="RNA_pol_sigma_r3/r4-like"/>
</dbReference>
<keyword evidence="5" id="KW-1185">Reference proteome</keyword>
<protein>
    <recommendedName>
        <fullName evidence="3">UPF0122 protein SAMN06264849_10281</fullName>
    </recommendedName>
</protein>
<proteinExistence type="inferred from homology"/>
<dbReference type="EMBL" id="FXTI01000002">
    <property type="protein sequence ID" value="SMO46354.1"/>
    <property type="molecule type" value="Genomic_DNA"/>
</dbReference>
<dbReference type="RefSeq" id="WP_142504400.1">
    <property type="nucleotide sequence ID" value="NZ_FXTI01000002.1"/>
</dbReference>
<gene>
    <name evidence="4" type="ORF">SAMN06264849_10281</name>
</gene>
<evidence type="ECO:0000313" key="5">
    <source>
        <dbReference type="Proteomes" id="UP000315636"/>
    </source>
</evidence>